<dbReference type="PANTHER" id="PTHR24421">
    <property type="entry name" value="NITRATE/NITRITE SENSOR PROTEIN NARX-RELATED"/>
    <property type="match status" value="1"/>
</dbReference>
<dbReference type="Gene3D" id="3.40.50.2300">
    <property type="match status" value="1"/>
</dbReference>
<dbReference type="InterPro" id="IPR000700">
    <property type="entry name" value="PAS-assoc_C"/>
</dbReference>
<dbReference type="STRING" id="947013.SAMN04488109_6241"/>
<evidence type="ECO:0000256" key="9">
    <source>
        <dbReference type="PROSITE-ProRule" id="PRU00169"/>
    </source>
</evidence>
<keyword evidence="7" id="KW-0067">ATP-binding</keyword>
<dbReference type="SMART" id="SM00091">
    <property type="entry name" value="PAS"/>
    <property type="match status" value="1"/>
</dbReference>
<dbReference type="InterPro" id="IPR036890">
    <property type="entry name" value="HATPase_C_sf"/>
</dbReference>
<dbReference type="OrthoDB" id="9760839at2"/>
<feature type="domain" description="Response regulatory" evidence="11">
    <location>
        <begin position="5"/>
        <end position="120"/>
    </location>
</feature>
<keyword evidence="4" id="KW-0808">Transferase</keyword>
<dbReference type="InterPro" id="IPR035965">
    <property type="entry name" value="PAS-like_dom_sf"/>
</dbReference>
<dbReference type="PROSITE" id="PS50110">
    <property type="entry name" value="RESPONSE_REGULATORY"/>
    <property type="match status" value="1"/>
</dbReference>
<dbReference type="InterPro" id="IPR011006">
    <property type="entry name" value="CheY-like_superfamily"/>
</dbReference>
<feature type="modified residue" description="4-aspartylphosphate" evidence="9">
    <location>
        <position position="55"/>
    </location>
</feature>
<dbReference type="GO" id="GO:0046983">
    <property type="term" value="F:protein dimerization activity"/>
    <property type="evidence" value="ECO:0007669"/>
    <property type="project" value="InterPro"/>
</dbReference>
<dbReference type="SUPFAM" id="SSF55785">
    <property type="entry name" value="PYP-like sensor domain (PAS domain)"/>
    <property type="match status" value="1"/>
</dbReference>
<evidence type="ECO:0000256" key="3">
    <source>
        <dbReference type="ARBA" id="ARBA00022553"/>
    </source>
</evidence>
<dbReference type="Pfam" id="PF07730">
    <property type="entry name" value="HisKA_3"/>
    <property type="match status" value="1"/>
</dbReference>
<protein>
    <recommendedName>
        <fullName evidence="2">histidine kinase</fullName>
        <ecNumber evidence="2">2.7.13.3</ecNumber>
    </recommendedName>
</protein>
<reference evidence="14 15" key="1">
    <citation type="submission" date="2016-11" db="EMBL/GenBank/DDBJ databases">
        <authorList>
            <person name="Jaros S."/>
            <person name="Januszkiewicz K."/>
            <person name="Wedrychowicz H."/>
        </authorList>
    </citation>
    <scope>NUCLEOTIDE SEQUENCE [LARGE SCALE GENOMIC DNA]</scope>
    <source>
        <strain evidence="14 15">DSM 24574</strain>
    </source>
</reference>
<keyword evidence="6" id="KW-0418">Kinase</keyword>
<evidence type="ECO:0000259" key="10">
    <source>
        <dbReference type="PROSITE" id="PS50109"/>
    </source>
</evidence>
<dbReference type="PROSITE" id="PS50112">
    <property type="entry name" value="PAS"/>
    <property type="match status" value="1"/>
</dbReference>
<dbReference type="GO" id="GO:0000155">
    <property type="term" value="F:phosphorelay sensor kinase activity"/>
    <property type="evidence" value="ECO:0007669"/>
    <property type="project" value="InterPro"/>
</dbReference>
<feature type="domain" description="PAC" evidence="13">
    <location>
        <begin position="207"/>
        <end position="262"/>
    </location>
</feature>
<dbReference type="Gene3D" id="3.30.450.20">
    <property type="entry name" value="PAS domain"/>
    <property type="match status" value="1"/>
</dbReference>
<dbReference type="EC" id="2.7.13.3" evidence="2"/>
<dbReference type="SMART" id="SM00387">
    <property type="entry name" value="HATPase_c"/>
    <property type="match status" value="1"/>
</dbReference>
<dbReference type="PANTHER" id="PTHR24421:SF10">
    <property type="entry name" value="NITRATE_NITRITE SENSOR PROTEIN NARQ"/>
    <property type="match status" value="1"/>
</dbReference>
<organism evidence="14 15">
    <name type="scientific">Chryseolinea serpens</name>
    <dbReference type="NCBI Taxonomy" id="947013"/>
    <lineage>
        <taxon>Bacteria</taxon>
        <taxon>Pseudomonadati</taxon>
        <taxon>Bacteroidota</taxon>
        <taxon>Cytophagia</taxon>
        <taxon>Cytophagales</taxon>
        <taxon>Fulvivirgaceae</taxon>
        <taxon>Chryseolinea</taxon>
    </lineage>
</organism>
<dbReference type="Gene3D" id="3.30.565.10">
    <property type="entry name" value="Histidine kinase-like ATPase, C-terminal domain"/>
    <property type="match status" value="1"/>
</dbReference>
<keyword evidence="8" id="KW-0902">Two-component regulatory system</keyword>
<dbReference type="Gene3D" id="1.20.5.1930">
    <property type="match status" value="1"/>
</dbReference>
<accession>A0A1M5X2I8</accession>
<dbReference type="GO" id="GO:0016020">
    <property type="term" value="C:membrane"/>
    <property type="evidence" value="ECO:0007669"/>
    <property type="project" value="InterPro"/>
</dbReference>
<comment type="catalytic activity">
    <reaction evidence="1">
        <text>ATP + protein L-histidine = ADP + protein N-phospho-L-histidine.</text>
        <dbReference type="EC" id="2.7.13.3"/>
    </reaction>
</comment>
<dbReference type="EMBL" id="FQWQ01000005">
    <property type="protein sequence ID" value="SHH93778.1"/>
    <property type="molecule type" value="Genomic_DNA"/>
</dbReference>
<evidence type="ECO:0000256" key="2">
    <source>
        <dbReference type="ARBA" id="ARBA00012438"/>
    </source>
</evidence>
<evidence type="ECO:0000256" key="7">
    <source>
        <dbReference type="ARBA" id="ARBA00022840"/>
    </source>
</evidence>
<keyword evidence="5" id="KW-0547">Nucleotide-binding</keyword>
<dbReference type="PROSITE" id="PS50109">
    <property type="entry name" value="HIS_KIN"/>
    <property type="match status" value="1"/>
</dbReference>
<dbReference type="GO" id="GO:0005524">
    <property type="term" value="F:ATP binding"/>
    <property type="evidence" value="ECO:0007669"/>
    <property type="project" value="UniProtKB-KW"/>
</dbReference>
<dbReference type="SMART" id="SM00448">
    <property type="entry name" value="REC"/>
    <property type="match status" value="1"/>
</dbReference>
<proteinExistence type="predicted"/>
<evidence type="ECO:0000259" key="12">
    <source>
        <dbReference type="PROSITE" id="PS50112"/>
    </source>
</evidence>
<dbReference type="Proteomes" id="UP000184212">
    <property type="component" value="Unassembled WGS sequence"/>
</dbReference>
<keyword evidence="15" id="KW-1185">Reference proteome</keyword>
<feature type="domain" description="PAS" evidence="12">
    <location>
        <begin position="132"/>
        <end position="184"/>
    </location>
</feature>
<evidence type="ECO:0000313" key="15">
    <source>
        <dbReference type="Proteomes" id="UP000184212"/>
    </source>
</evidence>
<dbReference type="Pfam" id="PF02518">
    <property type="entry name" value="HATPase_c"/>
    <property type="match status" value="1"/>
</dbReference>
<dbReference type="AlphaFoldDB" id="A0A1M5X2I8"/>
<gene>
    <name evidence="14" type="ORF">SAMN04488109_6241</name>
</gene>
<dbReference type="CDD" id="cd00130">
    <property type="entry name" value="PAS"/>
    <property type="match status" value="1"/>
</dbReference>
<dbReference type="NCBIfam" id="TIGR00229">
    <property type="entry name" value="sensory_box"/>
    <property type="match status" value="1"/>
</dbReference>
<dbReference type="CDD" id="cd16917">
    <property type="entry name" value="HATPase_UhpB-NarQ-NarX-like"/>
    <property type="match status" value="1"/>
</dbReference>
<sequence>MSKARIMIVEDSFIVAYHLQATLEGEGYTVLEKLDSGSAAIEYAAQNRPDLVLMDIMLNGELDGIQTASILKSRYNLPVIYITALTDKDTIQRAKITEPYGYLTKPFEDREIFTVIEMALYKHEIESRLRQSEEKYFTTVQSISDAIVIIDDQHTISYLNPKAEAITGYKLGEALGRNVADIMYLRNEATGEFPVNPIQCDIVSHHNTMPEGLLLGSKQNVWVPIGEGSLSPVIDAHDKLIGLVMIFKDLSEKRANERMAKDFEKQRLSALIEGQERERSRIAKDLHDGLGQILNAVKMNVNVLVTDKRTAQDLYKLLDEAIIESIRISENLLPSKLRDFDLATCLRSMCRQMNEAVNIPISFQSMGIPARLEQTHKVNLYRIAQEAVTNAIKHAHASSITVRLSERPQAVHLSIEDNGKGIRPAKDDRNHSGLVNMRDRAEILQGKLSVKPGPEGGTIVMIETPVHPN</sequence>
<evidence type="ECO:0000256" key="6">
    <source>
        <dbReference type="ARBA" id="ARBA00022777"/>
    </source>
</evidence>
<dbReference type="InterPro" id="IPR050482">
    <property type="entry name" value="Sensor_HK_TwoCompSys"/>
</dbReference>
<name>A0A1M5X2I8_9BACT</name>
<evidence type="ECO:0000256" key="4">
    <source>
        <dbReference type="ARBA" id="ARBA00022679"/>
    </source>
</evidence>
<evidence type="ECO:0000313" key="14">
    <source>
        <dbReference type="EMBL" id="SHH93778.1"/>
    </source>
</evidence>
<dbReference type="SUPFAM" id="SSF55874">
    <property type="entry name" value="ATPase domain of HSP90 chaperone/DNA topoisomerase II/histidine kinase"/>
    <property type="match status" value="1"/>
</dbReference>
<dbReference type="CDD" id="cd17534">
    <property type="entry name" value="REC_DC-like"/>
    <property type="match status" value="1"/>
</dbReference>
<evidence type="ECO:0000259" key="11">
    <source>
        <dbReference type="PROSITE" id="PS50110"/>
    </source>
</evidence>
<evidence type="ECO:0000256" key="5">
    <source>
        <dbReference type="ARBA" id="ARBA00022741"/>
    </source>
</evidence>
<dbReference type="InterPro" id="IPR003594">
    <property type="entry name" value="HATPase_dom"/>
</dbReference>
<dbReference type="Pfam" id="PF13426">
    <property type="entry name" value="PAS_9"/>
    <property type="match status" value="1"/>
</dbReference>
<evidence type="ECO:0000256" key="8">
    <source>
        <dbReference type="ARBA" id="ARBA00023012"/>
    </source>
</evidence>
<dbReference type="PROSITE" id="PS50113">
    <property type="entry name" value="PAC"/>
    <property type="match status" value="1"/>
</dbReference>
<dbReference type="SUPFAM" id="SSF52172">
    <property type="entry name" value="CheY-like"/>
    <property type="match status" value="1"/>
</dbReference>
<dbReference type="InterPro" id="IPR000014">
    <property type="entry name" value="PAS"/>
</dbReference>
<dbReference type="InterPro" id="IPR011712">
    <property type="entry name" value="Sig_transdc_His_kin_sub3_dim/P"/>
</dbReference>
<evidence type="ECO:0000259" key="13">
    <source>
        <dbReference type="PROSITE" id="PS50113"/>
    </source>
</evidence>
<dbReference type="Pfam" id="PF00072">
    <property type="entry name" value="Response_reg"/>
    <property type="match status" value="1"/>
</dbReference>
<feature type="domain" description="Histidine kinase" evidence="10">
    <location>
        <begin position="281"/>
        <end position="468"/>
    </location>
</feature>
<keyword evidence="3 9" id="KW-0597">Phosphoprotein</keyword>
<dbReference type="InterPro" id="IPR001789">
    <property type="entry name" value="Sig_transdc_resp-reg_receiver"/>
</dbReference>
<dbReference type="InterPro" id="IPR005467">
    <property type="entry name" value="His_kinase_dom"/>
</dbReference>
<evidence type="ECO:0000256" key="1">
    <source>
        <dbReference type="ARBA" id="ARBA00000085"/>
    </source>
</evidence>